<feature type="region of interest" description="Disordered" evidence="1">
    <location>
        <begin position="1"/>
        <end position="53"/>
    </location>
</feature>
<protein>
    <submittedName>
        <fullName evidence="2">Uncharacterized protein</fullName>
    </submittedName>
</protein>
<dbReference type="EnsemblMetazoa" id="PPA36584.1">
    <property type="protein sequence ID" value="PPA36584.1"/>
    <property type="gene ID" value="WBGene00274953"/>
</dbReference>
<accession>A0A2A6CVW5</accession>
<proteinExistence type="predicted"/>
<dbReference type="AlphaFoldDB" id="A0A2A6CVW5"/>
<name>A0A2A6CVW5_PRIPA</name>
<accession>A0A8R1YNU7</accession>
<evidence type="ECO:0000313" key="3">
    <source>
        <dbReference type="Proteomes" id="UP000005239"/>
    </source>
</evidence>
<evidence type="ECO:0000313" key="2">
    <source>
        <dbReference type="EnsemblMetazoa" id="PPA36584.1"/>
    </source>
</evidence>
<reference evidence="3" key="1">
    <citation type="journal article" date="2008" name="Nat. Genet.">
        <title>The Pristionchus pacificus genome provides a unique perspective on nematode lifestyle and parasitism.</title>
        <authorList>
            <person name="Dieterich C."/>
            <person name="Clifton S.W."/>
            <person name="Schuster L.N."/>
            <person name="Chinwalla A."/>
            <person name="Delehaunty K."/>
            <person name="Dinkelacker I."/>
            <person name="Fulton L."/>
            <person name="Fulton R."/>
            <person name="Godfrey J."/>
            <person name="Minx P."/>
            <person name="Mitreva M."/>
            <person name="Roeseler W."/>
            <person name="Tian H."/>
            <person name="Witte H."/>
            <person name="Yang S.P."/>
            <person name="Wilson R.K."/>
            <person name="Sommer R.J."/>
        </authorList>
    </citation>
    <scope>NUCLEOTIDE SEQUENCE [LARGE SCALE GENOMIC DNA]</scope>
    <source>
        <strain evidence="3">PS312</strain>
    </source>
</reference>
<keyword evidence="3" id="KW-1185">Reference proteome</keyword>
<dbReference type="Proteomes" id="UP000005239">
    <property type="component" value="Unassembled WGS sequence"/>
</dbReference>
<reference evidence="2" key="2">
    <citation type="submission" date="2022-06" db="UniProtKB">
        <authorList>
            <consortium name="EnsemblMetazoa"/>
        </authorList>
    </citation>
    <scope>IDENTIFICATION</scope>
    <source>
        <strain evidence="2">PS312</strain>
    </source>
</reference>
<sequence length="134" mass="14633">HSPLGRCGSSHTTGYTTATVTEEEQMWGGTASERKDGGPSGMAGAKVGTSSREDDSHLFLGGGRHAILGHYGHHHHFYRMDGFGGMGPEGKGMPGLDMNSGDRQRPTVLWKGDTARKRRFGQIRDFFIQKNIIF</sequence>
<organism evidence="2 3">
    <name type="scientific">Pristionchus pacificus</name>
    <name type="common">Parasitic nematode worm</name>
    <dbReference type="NCBI Taxonomy" id="54126"/>
    <lineage>
        <taxon>Eukaryota</taxon>
        <taxon>Metazoa</taxon>
        <taxon>Ecdysozoa</taxon>
        <taxon>Nematoda</taxon>
        <taxon>Chromadorea</taxon>
        <taxon>Rhabditida</taxon>
        <taxon>Rhabditina</taxon>
        <taxon>Diplogasteromorpha</taxon>
        <taxon>Diplogasteroidea</taxon>
        <taxon>Neodiplogasteridae</taxon>
        <taxon>Pristionchus</taxon>
    </lineage>
</organism>
<gene>
    <name evidence="2" type="primary">WBGene00274953</name>
</gene>
<evidence type="ECO:0000256" key="1">
    <source>
        <dbReference type="SAM" id="MobiDB-lite"/>
    </source>
</evidence>
<dbReference type="OrthoDB" id="5868636at2759"/>